<dbReference type="GO" id="GO:0005737">
    <property type="term" value="C:cytoplasm"/>
    <property type="evidence" value="ECO:0007669"/>
    <property type="project" value="TreeGrafter"/>
</dbReference>
<feature type="compositionally biased region" description="Basic and acidic residues" evidence="2">
    <location>
        <begin position="450"/>
        <end position="459"/>
    </location>
</feature>
<feature type="region of interest" description="Disordered" evidence="2">
    <location>
        <begin position="1"/>
        <end position="99"/>
    </location>
</feature>
<feature type="compositionally biased region" description="Low complexity" evidence="2">
    <location>
        <begin position="58"/>
        <end position="82"/>
    </location>
</feature>
<organism evidence="4">
    <name type="scientific">Fundulus heteroclitus</name>
    <name type="common">Killifish</name>
    <name type="synonym">Mummichog</name>
    <dbReference type="NCBI Taxonomy" id="8078"/>
    <lineage>
        <taxon>Eukaryota</taxon>
        <taxon>Metazoa</taxon>
        <taxon>Chordata</taxon>
        <taxon>Craniata</taxon>
        <taxon>Vertebrata</taxon>
        <taxon>Euteleostomi</taxon>
        <taxon>Actinopterygii</taxon>
        <taxon>Neopterygii</taxon>
        <taxon>Teleostei</taxon>
        <taxon>Neoteleostei</taxon>
        <taxon>Acanthomorphata</taxon>
        <taxon>Ovalentaria</taxon>
        <taxon>Atherinomorphae</taxon>
        <taxon>Cyprinodontiformes</taxon>
        <taxon>Fundulidae</taxon>
        <taxon>Fundulus</taxon>
    </lineage>
</organism>
<dbReference type="GO" id="GO:0005200">
    <property type="term" value="F:structural constituent of cytoskeleton"/>
    <property type="evidence" value="ECO:0007669"/>
    <property type="project" value="TreeGrafter"/>
</dbReference>
<dbReference type="PANTHER" id="PTHR45652">
    <property type="entry name" value="GLIAL FIBRILLARY ACIDIC PROTEIN"/>
    <property type="match status" value="1"/>
</dbReference>
<dbReference type="Gene3D" id="1.20.5.500">
    <property type="entry name" value="Single helix bin"/>
    <property type="match status" value="1"/>
</dbReference>
<feature type="region of interest" description="Disordered" evidence="2">
    <location>
        <begin position="405"/>
        <end position="555"/>
    </location>
</feature>
<sequence length="570" mass="65097">MDALVAEDASLSREADEEEANNASYRSEDGPDEEGPEKKEENVMEEEEQLIIEPQIDTSTNTTSEESSTTHETSCEESTSFSKSEKHVTSSSIDKSEVDRLRELNERLGKTIAFLEKQNESLRVKVERLTRKKSEISSISLEEEESNRAEEIEVLEEKNKSLNQSLENEINVRIEAEKKLGILEREQEKLKLEIKKLNNTINRKEKTISKLKEINETTLETTEITRKGGSNVDTVDGIGIDLEELRKSILKSAEENFTDTKTKYKTKVEELKKTVDEKEAELAEARRENSDHKRLIDNYESEISSFKEKLEKAETRHSEEISRLNKEIQKSKEEIKAMEEKIEIHSQTVKETTKMELNAQLIIYKTYLDRLESRFKKHETEKSAGGEEILKTTKKTEMETKHFEAYSHQEIHHSQKTETSVSQQEEAEKQGQGGIPGTMRDSQGWNGTKDWSEHFKERQNLQNPDSTLVGQTESDPEADSEKDDQGQGGSPGTVGDDPSLQIPDPTSEDQPKSDPESNNEEDDQGRTDNDGDDSDENNSSEILVEVPRDAIPRRQPRFAFIGTRSEFFEQ</sequence>
<dbReference type="AlphaFoldDB" id="A0A147AFC6"/>
<evidence type="ECO:0000313" key="3">
    <source>
        <dbReference type="EMBL" id="JAR43083.1"/>
    </source>
</evidence>
<feature type="compositionally biased region" description="Polar residues" evidence="2">
    <location>
        <begin position="460"/>
        <end position="473"/>
    </location>
</feature>
<dbReference type="GO" id="GO:0005882">
    <property type="term" value="C:intermediate filament"/>
    <property type="evidence" value="ECO:0007669"/>
    <property type="project" value="TreeGrafter"/>
</dbReference>
<feature type="coiled-coil region" evidence="1">
    <location>
        <begin position="261"/>
        <end position="355"/>
    </location>
</feature>
<evidence type="ECO:0000313" key="4">
    <source>
        <dbReference type="EMBL" id="JAR76875.1"/>
    </source>
</evidence>
<name>A0A147AFC6_FUNHE</name>
<dbReference type="EMBL" id="GCES01009448">
    <property type="protein sequence ID" value="JAR76875.1"/>
    <property type="molecule type" value="Transcribed_RNA"/>
</dbReference>
<evidence type="ECO:0000256" key="2">
    <source>
        <dbReference type="SAM" id="MobiDB-lite"/>
    </source>
</evidence>
<evidence type="ECO:0000256" key="1">
    <source>
        <dbReference type="SAM" id="Coils"/>
    </source>
</evidence>
<dbReference type="EMBL" id="GCES01043240">
    <property type="protein sequence ID" value="JAR43083.1"/>
    <property type="molecule type" value="Transcribed_RNA"/>
</dbReference>
<keyword evidence="1" id="KW-0175">Coiled coil</keyword>
<dbReference type="GO" id="GO:0045109">
    <property type="term" value="P:intermediate filament organization"/>
    <property type="evidence" value="ECO:0007669"/>
    <property type="project" value="TreeGrafter"/>
</dbReference>
<feature type="compositionally biased region" description="Basic and acidic residues" evidence="2">
    <location>
        <begin position="83"/>
        <end position="99"/>
    </location>
</feature>
<accession>A0A147AFC6</accession>
<dbReference type="InterPro" id="IPR050405">
    <property type="entry name" value="Intermediate_filament"/>
</dbReference>
<dbReference type="PANTHER" id="PTHR45652:SF21">
    <property type="entry name" value="ZINC FINGER CCCH DOMAIN-CONTAINING PROTEIN 13-LIKE ISOFORM X1"/>
    <property type="match status" value="1"/>
</dbReference>
<reference evidence="4" key="1">
    <citation type="submission" date="2015-01" db="EMBL/GenBank/DDBJ databases">
        <title>EvidentialGene: Evidence-directed Construction of Complete mRNA Transcriptomes without Genomes.</title>
        <authorList>
            <person name="Gilbert D.G."/>
        </authorList>
    </citation>
    <scope>NUCLEOTIDE SEQUENCE</scope>
</reference>
<protein>
    <submittedName>
        <fullName evidence="3">Desmin</fullName>
    </submittedName>
</protein>
<proteinExistence type="predicted"/>
<feature type="compositionally biased region" description="Basic and acidic residues" evidence="2">
    <location>
        <begin position="405"/>
        <end position="416"/>
    </location>
</feature>